<keyword evidence="1" id="KW-0472">Membrane</keyword>
<sequence length="106" mass="11253">MTGYLLAVLLGSLALMLCLRGVPFLILHPLRRSRLVRALSAWLPVGVLVILALAMVRNEVLPVSAESVLRVGVASAVTILAHELSGRRMLVSLAAGTLTYIGLLAI</sequence>
<evidence type="ECO:0000313" key="3">
    <source>
        <dbReference type="EMBL" id="MDY5146817.1"/>
    </source>
</evidence>
<name>A0AAW9HA49_9ACTO</name>
<dbReference type="Proteomes" id="UP001288320">
    <property type="component" value="Unassembled WGS sequence"/>
</dbReference>
<dbReference type="InterPro" id="IPR008407">
    <property type="entry name" value="Brnchd-chn_aa_trnsp_AzlD"/>
</dbReference>
<gene>
    <name evidence="2" type="ORF">R6G74_01510</name>
    <name evidence="3" type="ORF">R6P33_07295</name>
</gene>
<feature type="transmembrane region" description="Helical" evidence="1">
    <location>
        <begin position="6"/>
        <end position="27"/>
    </location>
</feature>
<dbReference type="AlphaFoldDB" id="A0AAW9HA49"/>
<keyword evidence="1" id="KW-0812">Transmembrane</keyword>
<feature type="transmembrane region" description="Helical" evidence="1">
    <location>
        <begin position="39"/>
        <end position="56"/>
    </location>
</feature>
<dbReference type="EMBL" id="JAWNFY010000020">
    <property type="protein sequence ID" value="MDY5146817.1"/>
    <property type="molecule type" value="Genomic_DNA"/>
</dbReference>
<accession>A0AAW9HA49</accession>
<dbReference type="EMBL" id="JAWNFV010000002">
    <property type="protein sequence ID" value="MDY5139995.1"/>
    <property type="molecule type" value="Genomic_DNA"/>
</dbReference>
<evidence type="ECO:0000313" key="5">
    <source>
        <dbReference type="Proteomes" id="UP001288320"/>
    </source>
</evidence>
<comment type="caution">
    <text evidence="2">The sequence shown here is derived from an EMBL/GenBank/DDBJ whole genome shotgun (WGS) entry which is preliminary data.</text>
</comment>
<dbReference type="GeneID" id="92814188"/>
<evidence type="ECO:0000313" key="4">
    <source>
        <dbReference type="Proteomes" id="UP001284901"/>
    </source>
</evidence>
<dbReference type="Pfam" id="PF05437">
    <property type="entry name" value="AzlD"/>
    <property type="match status" value="1"/>
</dbReference>
<keyword evidence="1" id="KW-1133">Transmembrane helix</keyword>
<evidence type="ECO:0000256" key="1">
    <source>
        <dbReference type="SAM" id="Phobius"/>
    </source>
</evidence>
<proteinExistence type="predicted"/>
<organism evidence="2 5">
    <name type="scientific">Actinotignum timonense</name>
    <dbReference type="NCBI Taxonomy" id="1870995"/>
    <lineage>
        <taxon>Bacteria</taxon>
        <taxon>Bacillati</taxon>
        <taxon>Actinomycetota</taxon>
        <taxon>Actinomycetes</taxon>
        <taxon>Actinomycetales</taxon>
        <taxon>Actinomycetaceae</taxon>
        <taxon>Actinotignum</taxon>
    </lineage>
</organism>
<reference evidence="2 4" key="1">
    <citation type="submission" date="2023-10" db="EMBL/GenBank/DDBJ databases">
        <title>Whole Genome based description of the genera Actinobaculum and Actinotignum reveals a complex phylogenetic relationship within the species included in the genus Actinotignum.</title>
        <authorList>
            <person name="Jensen C.S."/>
            <person name="Dargis R."/>
            <person name="Kemp M."/>
            <person name="Christensen J.J."/>
        </authorList>
    </citation>
    <scope>NUCLEOTIDE SEQUENCE</scope>
    <source>
        <strain evidence="3 4">SLA_B089</strain>
        <strain evidence="2">SLA_B245</strain>
    </source>
</reference>
<evidence type="ECO:0000313" key="2">
    <source>
        <dbReference type="EMBL" id="MDY5139995.1"/>
    </source>
</evidence>
<dbReference type="RefSeq" id="WP_087070785.1">
    <property type="nucleotide sequence ID" value="NZ_CAUPFC010000008.1"/>
</dbReference>
<dbReference type="Proteomes" id="UP001284901">
    <property type="component" value="Unassembled WGS sequence"/>
</dbReference>
<protein>
    <submittedName>
        <fullName evidence="2">AzlD domain-containing protein</fullName>
    </submittedName>
</protein>
<keyword evidence="4" id="KW-1185">Reference proteome</keyword>